<dbReference type="Pfam" id="PF08393">
    <property type="entry name" value="DHC_N2"/>
    <property type="match status" value="1"/>
</dbReference>
<evidence type="ECO:0000256" key="1">
    <source>
        <dbReference type="ARBA" id="ARBA00004245"/>
    </source>
</evidence>
<feature type="coiled-coil region" evidence="19">
    <location>
        <begin position="3007"/>
        <end position="3104"/>
    </location>
</feature>
<dbReference type="InterPro" id="IPR024743">
    <property type="entry name" value="Dynein_HC_stalk"/>
</dbReference>
<dbReference type="GO" id="GO:0005868">
    <property type="term" value="C:cytoplasmic dynein complex"/>
    <property type="evidence" value="ECO:0007669"/>
    <property type="project" value="TreeGrafter"/>
</dbReference>
<keyword evidence="5" id="KW-1003">Cell membrane</keyword>
<name>A0AAF3ECS6_9BILA</name>
<dbReference type="Gene3D" id="1.20.58.1120">
    <property type="match status" value="1"/>
</dbReference>
<dbReference type="GO" id="GO:0008104">
    <property type="term" value="P:intracellular protein localization"/>
    <property type="evidence" value="ECO:0007669"/>
    <property type="project" value="UniProtKB-ARBA"/>
</dbReference>
<dbReference type="InterPro" id="IPR054354">
    <property type="entry name" value="DYNC2H1-like_lid"/>
</dbReference>
<dbReference type="GO" id="GO:0050793">
    <property type="term" value="P:regulation of developmental process"/>
    <property type="evidence" value="ECO:0007669"/>
    <property type="project" value="UniProtKB-ARBA"/>
</dbReference>
<evidence type="ECO:0000259" key="22">
    <source>
        <dbReference type="Pfam" id="PF12774"/>
    </source>
</evidence>
<feature type="coiled-coil region" evidence="19">
    <location>
        <begin position="2844"/>
        <end position="2878"/>
    </location>
</feature>
<dbReference type="Gene3D" id="1.20.920.20">
    <property type="match status" value="1"/>
</dbReference>
<feature type="domain" description="Dynein heavy chain hydrolytic ATP-binding dynein motor region" evidence="22">
    <location>
        <begin position="1602"/>
        <end position="1932"/>
    </location>
</feature>
<comment type="similarity">
    <text evidence="3">Belongs to the dynein heavy chain family.</text>
</comment>
<keyword evidence="12 19" id="KW-0175">Coiled coil</keyword>
<comment type="subcellular location">
    <subcellularLocation>
        <location evidence="2">Cell projection</location>
        <location evidence="2">Cilium membrane</location>
        <topology evidence="2">Peripheral membrane protein</topology>
        <orientation evidence="2">Cytoplasmic side</orientation>
    </subcellularLocation>
    <subcellularLocation>
        <location evidence="1">Cytoplasm</location>
        <location evidence="1">Cytoskeleton</location>
    </subcellularLocation>
</comment>
<feature type="coiled-coil region" evidence="19">
    <location>
        <begin position="1879"/>
        <end position="1918"/>
    </location>
</feature>
<dbReference type="Pfam" id="PF22597">
    <property type="entry name" value="DYN_lid"/>
    <property type="match status" value="1"/>
</dbReference>
<dbReference type="GO" id="GO:0060170">
    <property type="term" value="C:ciliary membrane"/>
    <property type="evidence" value="ECO:0007669"/>
    <property type="project" value="UniProtKB-SubCell"/>
</dbReference>
<dbReference type="GO" id="GO:0060271">
    <property type="term" value="P:cilium assembly"/>
    <property type="evidence" value="ECO:0007669"/>
    <property type="project" value="UniProtKB-ARBA"/>
</dbReference>
<evidence type="ECO:0000259" key="20">
    <source>
        <dbReference type="Pfam" id="PF08385"/>
    </source>
</evidence>
<feature type="domain" description="Dynein heavy chain tail" evidence="20">
    <location>
        <begin position="142"/>
        <end position="631"/>
    </location>
</feature>
<evidence type="ECO:0000313" key="28">
    <source>
        <dbReference type="WBParaSite" id="MBELARI_LOCUS11762"/>
    </source>
</evidence>
<dbReference type="Pfam" id="PF12775">
    <property type="entry name" value="AAA_7"/>
    <property type="match status" value="1"/>
</dbReference>
<dbReference type="InterPro" id="IPR042228">
    <property type="entry name" value="Dynein_linker_3"/>
</dbReference>
<feature type="domain" description="Dynein heavy chain linker" evidence="21">
    <location>
        <begin position="1081"/>
        <end position="1479"/>
    </location>
</feature>
<evidence type="ECO:0000259" key="23">
    <source>
        <dbReference type="Pfam" id="PF12777"/>
    </source>
</evidence>
<evidence type="ECO:0000256" key="5">
    <source>
        <dbReference type="ARBA" id="ARBA00022475"/>
    </source>
</evidence>
<dbReference type="Pfam" id="PF12777">
    <property type="entry name" value="MT"/>
    <property type="match status" value="1"/>
</dbReference>
<dbReference type="GO" id="GO:0005874">
    <property type="term" value="C:microtubule"/>
    <property type="evidence" value="ECO:0007669"/>
    <property type="project" value="UniProtKB-KW"/>
</dbReference>
<evidence type="ECO:0000256" key="12">
    <source>
        <dbReference type="ARBA" id="ARBA00023054"/>
    </source>
</evidence>
<evidence type="ECO:0000259" key="24">
    <source>
        <dbReference type="Pfam" id="PF12780"/>
    </source>
</evidence>
<dbReference type="GO" id="GO:0051959">
    <property type="term" value="F:dynein light intermediate chain binding"/>
    <property type="evidence" value="ECO:0007669"/>
    <property type="project" value="InterPro"/>
</dbReference>
<evidence type="ECO:0000256" key="17">
    <source>
        <dbReference type="ARBA" id="ARBA00023273"/>
    </source>
</evidence>
<evidence type="ECO:0000256" key="2">
    <source>
        <dbReference type="ARBA" id="ARBA00004522"/>
    </source>
</evidence>
<dbReference type="Gene3D" id="1.20.920.30">
    <property type="match status" value="1"/>
</dbReference>
<dbReference type="GO" id="GO:0097729">
    <property type="term" value="C:9+2 motile cilium"/>
    <property type="evidence" value="ECO:0007669"/>
    <property type="project" value="TreeGrafter"/>
</dbReference>
<dbReference type="Pfam" id="PF12774">
    <property type="entry name" value="AAA_6"/>
    <property type="match status" value="1"/>
</dbReference>
<keyword evidence="16" id="KW-0206">Cytoskeleton</keyword>
<evidence type="ECO:0000256" key="8">
    <source>
        <dbReference type="ARBA" id="ARBA00022741"/>
    </source>
</evidence>
<evidence type="ECO:0000259" key="26">
    <source>
        <dbReference type="Pfam" id="PF22597"/>
    </source>
</evidence>
<dbReference type="InterPro" id="IPR042222">
    <property type="entry name" value="Dynein_2_N"/>
</dbReference>
<dbReference type="WBParaSite" id="MBELARI_LOCUS11762">
    <property type="protein sequence ID" value="MBELARI_LOCUS11762"/>
    <property type="gene ID" value="MBELARI_LOCUS11762"/>
</dbReference>
<dbReference type="InterPro" id="IPR024317">
    <property type="entry name" value="Dynein_heavy_chain_D4_dom"/>
</dbReference>
<dbReference type="InterPro" id="IPR027417">
    <property type="entry name" value="P-loop_NTPase"/>
</dbReference>
<evidence type="ECO:0000256" key="18">
    <source>
        <dbReference type="ARBA" id="ARBA00023902"/>
    </source>
</evidence>
<feature type="coiled-coil region" evidence="19">
    <location>
        <begin position="995"/>
        <end position="1074"/>
    </location>
</feature>
<evidence type="ECO:0000313" key="27">
    <source>
        <dbReference type="Proteomes" id="UP000887575"/>
    </source>
</evidence>
<dbReference type="FunFam" id="1.20.140.100:FF:000002">
    <property type="entry name" value="Cytoplasmic dynein heavy chain 1"/>
    <property type="match status" value="1"/>
</dbReference>
<dbReference type="InterPro" id="IPR049400">
    <property type="entry name" value="DYNC2H1_AAA_dom"/>
</dbReference>
<dbReference type="GO" id="GO:0035721">
    <property type="term" value="P:intraciliary retrograde transport"/>
    <property type="evidence" value="ECO:0007669"/>
    <property type="project" value="TreeGrafter"/>
</dbReference>
<dbReference type="Gene3D" id="1.10.8.710">
    <property type="match status" value="1"/>
</dbReference>
<dbReference type="GO" id="GO:0045505">
    <property type="term" value="F:dynein intermediate chain binding"/>
    <property type="evidence" value="ECO:0007669"/>
    <property type="project" value="InterPro"/>
</dbReference>
<feature type="domain" description="Dynein heavy chain coiled coil stalk" evidence="23">
    <location>
        <begin position="2797"/>
        <end position="3129"/>
    </location>
</feature>
<dbReference type="Gene3D" id="1.20.140.100">
    <property type="entry name" value="Dynein heavy chain, N-terminal domain 2"/>
    <property type="match status" value="1"/>
</dbReference>
<dbReference type="Proteomes" id="UP000887575">
    <property type="component" value="Unassembled WGS sequence"/>
</dbReference>
<evidence type="ECO:0000256" key="13">
    <source>
        <dbReference type="ARBA" id="ARBA00023069"/>
    </source>
</evidence>
<feature type="domain" description="Dynein 2 heavy chain 1 cytoplasmic ATPase lid" evidence="26">
    <location>
        <begin position="2390"/>
        <end position="2479"/>
    </location>
</feature>
<keyword evidence="27" id="KW-1185">Reference proteome</keyword>
<keyword evidence="17" id="KW-0966">Cell projection</keyword>
<evidence type="ECO:0000256" key="3">
    <source>
        <dbReference type="ARBA" id="ARBA00008887"/>
    </source>
</evidence>
<reference evidence="28" key="1">
    <citation type="submission" date="2024-02" db="UniProtKB">
        <authorList>
            <consortium name="WormBaseParasite"/>
        </authorList>
    </citation>
    <scope>IDENTIFICATION</scope>
</reference>
<dbReference type="Pfam" id="PF12780">
    <property type="entry name" value="AAA_8"/>
    <property type="match status" value="1"/>
</dbReference>
<feature type="coiled-coil region" evidence="19">
    <location>
        <begin position="634"/>
        <end position="661"/>
    </location>
</feature>
<evidence type="ECO:0000256" key="11">
    <source>
        <dbReference type="ARBA" id="ARBA00023017"/>
    </source>
</evidence>
<keyword evidence="8" id="KW-0547">Nucleotide-binding</keyword>
<dbReference type="Pfam" id="PF21264">
    <property type="entry name" value="DYNC2H1_AAA_dom"/>
    <property type="match status" value="1"/>
</dbReference>
<evidence type="ECO:0000256" key="14">
    <source>
        <dbReference type="ARBA" id="ARBA00023136"/>
    </source>
</evidence>
<keyword evidence="11" id="KW-0243">Dynein</keyword>
<dbReference type="InterPro" id="IPR043157">
    <property type="entry name" value="Dynein_AAA1S"/>
</dbReference>
<keyword evidence="7" id="KW-0493">Microtubule</keyword>
<evidence type="ECO:0000256" key="6">
    <source>
        <dbReference type="ARBA" id="ARBA00022490"/>
    </source>
</evidence>
<accession>A0AAF3ECS6</accession>
<dbReference type="Gene3D" id="3.20.180.20">
    <property type="entry name" value="Dynein heavy chain, N-terminal domain 2"/>
    <property type="match status" value="1"/>
</dbReference>
<keyword evidence="4" id="KW-0217">Developmental protein</keyword>
<feature type="domain" description="Cytoplasmic dynein 2 heavy chain 1 AAA+ ATPase" evidence="25">
    <location>
        <begin position="2070"/>
        <end position="2162"/>
    </location>
</feature>
<sequence>MSKTNEEKGDPRRTYLLRVASHILSLNIVEEKLKQTSALDAFCDGRDTLLTIARNDQKGVEMSTSSKDVSTPSQGRVVFYKNKPGPLPMDTFKQIINMVTVNGPANQVFLSSVQQVFGKNKENGSRQIEAAVSQLEDSLLATVQQNASSPRSGYGSLKDEVKAILATSDAKNEPLRDLFKPLNEAIQTAQGGQIEEIGTLVESMEDCVDGLWRGTDYGETKLARFIHSCADFLIETISERFDDSLWVDKNCVDGLNVSLQAAQQWIDTVKLNTTQVWARGVDGNWRGGEVKMPYMEGFVKRLEEILSLRSFPEQLASLLNEPHVIGEVEETISKGMIGVSPFVYSPNSETAWRAKIQATERSLEPMIERVIPILKNRLMPSNLDNNMLAMDLEKFRNFLSRTRVKERMLAERENLMSRLINVLSSKENEIDDRMNRGGQAGRYLCEVAARIVWMREQGAQLESISSACQTLLSDLNGVQNLQMKLDRLQEKLRAAEAELFEQWSRETIQSIDSTTDSIALETKGQVMILEQKRGTLNVNYSDRLIALLREVRQLASLGLPIPSKILNCVTNGERFYRFGITLKQIAHFYNTIDKQMLPCQQALMLDEAIAFEKLVIPQKGHGLKTVTWENPNELEAFVAELQKAAERLATHNRRLRNKHSEIVEMCVELTGLDVLKEVNKWKEILVQMRTKISEEELAFGATKANMRPWQIHWDRQLYKSLQLQYQWGLESLHTQIPTINAQLVFTQQKLQLRPPIEEIRAKYYRELRKFLGIPEKFRGVQDGDQASSFFAPMADRNADRFHTVYEKAEQVLMRVAEADREFQEWVVLAQIDLEALIEERFIVASHWEQHFRMLKTKAREAEKLPTEVRVECVVVSASPVLSTIEELLSRLFDSLVWTLRQSVSTQVQIITIFLNGAITTLSTRPQSVDEIADANAKHAEFGQKKKELKEKLGIVDEQHSLLRSVAGSGVEAAASVKQQWERFELMLDSHQMMIKEQVDVLRSNLETKSRELETEAERLQARWDQVKPKSEALDGERDALQKAIDTIKEKRTEMEELKAKRVQLVKECEQFGEQAPTLPILERLEVEIETMAEQWLPIEQFSQEMATMGDELWVVFRSKTYLFDEFLQKWADKVKGTQNHLLFRLGKEIESMREFGAALKFCRGEVLGSEHWLEFFRMVGLPRGTTIEALKFSDLISVHSAILANLEQLKALNGRAQGEVAIREAIQELEMWAAQTEFTLVDYKHSNGSAMKIIKEWKEAINSVKDSEALLQSLKNSPYYSQFADRTQIWETRLGDLDTYLAQMVDIQRKWVYLEPIFGRGALPHEASRFARVDAEFRLILGDVAKDARLVSLCSRETLKRGLEQIVDQLNRCQRALNQFLEEKRAAFPRFYFVGDDDLLEILGQSTNPLVIQTHLKKLFQGIEKVVFGDGNLSLVAMVSSQGETVPLNKPVRIVAQVETWLQQLSDEMVSTLRFLTVQAVREESLNPTKYPSQILCLAEEIRFSRECEKALENGGGQELERMKADLQSQLAQMTDAKTEDRVISLKLKALILDLIHHIDVIDQLINAKAKGSGEWMWQKQLRFYMVNDGVVMRQIDAHFDYTYEYQGNTPKLVHTPLTDKCYLTLTQAMSMGLGGNPFGPAGTGKTESVKALGALFGRQVLVFNCDEGIDVVSMGRIFIGIIQCGAWGCFDEFNRLEQTVLSAVSQQIQTIQYAIKNRSPTCTLGVKTAKVDPNSAIFITLNPAGKGYGGRQKMPDNLKQLFRPVVMSVPDNEIIAETLLFSEGFRGAKELARKTVAIFKLCKEMLSAQQHYDWGLRALKAVLRGCGDLRSQSPDKEESQIVVQALLLNTLSKLTFSDSKRFSTLIDDIFTSGVDKKMAQFGEILESLEKAAEEMRIKITEKQLQKLFQLYEQLRQRMGVVIVGPSGSGKSTLWRVLKRALLLAKENLSVYNFNPKAMSRTKLLGHMDMDTREWSDGVLTIAARQVIKDTGMHTWIICDGDIDPEWIEALNSVLDDNRLLTMPSGERIQFGTNVNFIFETDDLSYASPATISRMGMLFISEEDLSPSDIVTKWLKENDESSSNPNIRDWIDENFYRVLKFVNTKQSQSSPIRLTPTALTQNGLSLIRGSKSKTEFLVSLFRGFSGSVPGETRKELAEIVYQGLTLPDSQNPELVYFDDRAQSLMVYTDDTGMGLRVEQLEHEESRPMVMTSQAQAAAYTMSAWLNHPTHPSFCVVGPEGSGKARLLENALSQSPHAHSATLYCSAQTSSTTLLQTLLQHTVQVSRAGGRALKPKDGHHLVLLLRGINQTTPDKYGTSELHALLHQLLTYGGFYDEHLEWMALDGIQFVVTMASEGAGRYRLSPRLLSLLRLTQVSTPNDRDLHTIYSIYLMPILEPVLQSSARVESVASMLVQIYEDVRKTFKNTDRKHYVFSPRDLTKWALAMLRYDLEGDVDKTTWALLNEAQRIFRDRLASEEDRQKFDSLLLNVSPMARGSDMGKLFITTATVIHSTGLPLTQISRNDYTNLLQKAVNRFEFDVCQFKPALVDEIVDVCAKIDRALTTPGGNVLIASRAGMSLSSCIRLISHQHQITVHTPRLTPSYAQKHFDNDLKNAISTALSTGEHVVFLLEEFQLISNGFLETINCLLSAGEVPGLFTAQELDGLIAAMRDQASQMNFQRNLHDFFAYRVRSLVHVALVLDVDNEKFEERTAANPALFRDCEVIWIEDWSRKTLEQIPRSLLPKFGVDPSDDLLSLLPQLFSIVPSNLGTPSKYSSYIENYAHIYKTKKETVTSRLQRLTAGVSKLTEAREAVGKMQQRAAKQSKLLAEKQREADGALAAISQSMTGAQDQKESMEKLKVATEEENVKIEEQKKIIEIQLADVEPLLREAREAVGSIKSESLSEIRSLRAPPEAVRDILQAVLVFMGILDTSWEAMRKFLAKSGVKEEIINFDAHRITADVHKKVSTLVSSKQGSFDPKNAKRASAAAAPLAAWVLANLQYSEILDKISPLEQEKNALLKNLSKAEKQMEKLSKGLTTVDEKVAELKKRFETLIKEATQIKVDLDREQATIQVAGTLVDRLGGEYERWRQQMDVLRNELDQLEKRCAVSACFVSFLGSASERIRHDVVKQCGQAVRLDTFDVLNFCALETEQVCFCV</sequence>
<evidence type="ECO:0000259" key="21">
    <source>
        <dbReference type="Pfam" id="PF08393"/>
    </source>
</evidence>
<dbReference type="Pfam" id="PF08385">
    <property type="entry name" value="DHC_N1"/>
    <property type="match status" value="1"/>
</dbReference>
<evidence type="ECO:0000259" key="25">
    <source>
        <dbReference type="Pfam" id="PF21264"/>
    </source>
</evidence>
<dbReference type="InterPro" id="IPR035699">
    <property type="entry name" value="AAA_6"/>
</dbReference>
<evidence type="ECO:0000256" key="16">
    <source>
        <dbReference type="ARBA" id="ARBA00023212"/>
    </source>
</evidence>
<dbReference type="InterPro" id="IPR013602">
    <property type="entry name" value="Dynein_heavy_linker"/>
</dbReference>
<dbReference type="FunFam" id="3.40.50.300:FF:000071">
    <property type="entry name" value="Cytoplasmic dynein heavy chain 1"/>
    <property type="match status" value="1"/>
</dbReference>
<dbReference type="GO" id="GO:0060294">
    <property type="term" value="P:cilium movement involved in cell motility"/>
    <property type="evidence" value="ECO:0007669"/>
    <property type="project" value="TreeGrafter"/>
</dbReference>
<dbReference type="GO" id="GO:0005524">
    <property type="term" value="F:ATP binding"/>
    <property type="evidence" value="ECO:0007669"/>
    <property type="project" value="UniProtKB-KW"/>
</dbReference>
<dbReference type="FunFam" id="1.10.8.710:FF:000001">
    <property type="entry name" value="Dynein axonemal heavy chain 2"/>
    <property type="match status" value="1"/>
</dbReference>
<organism evidence="27 28">
    <name type="scientific">Mesorhabditis belari</name>
    <dbReference type="NCBI Taxonomy" id="2138241"/>
    <lineage>
        <taxon>Eukaryota</taxon>
        <taxon>Metazoa</taxon>
        <taxon>Ecdysozoa</taxon>
        <taxon>Nematoda</taxon>
        <taxon>Chromadorea</taxon>
        <taxon>Rhabditida</taxon>
        <taxon>Rhabditina</taxon>
        <taxon>Rhabditomorpha</taxon>
        <taxon>Rhabditoidea</taxon>
        <taxon>Rhabditidae</taxon>
        <taxon>Mesorhabditinae</taxon>
        <taxon>Mesorhabditis</taxon>
    </lineage>
</organism>
<protein>
    <recommendedName>
        <fullName evidence="18">Cytoplasmic dynein 2 heavy chain 1</fullName>
    </recommendedName>
</protein>
<dbReference type="GO" id="GO:0008569">
    <property type="term" value="F:minus-end-directed microtubule motor activity"/>
    <property type="evidence" value="ECO:0007669"/>
    <property type="project" value="TreeGrafter"/>
</dbReference>
<dbReference type="GO" id="GO:0005930">
    <property type="term" value="C:axoneme"/>
    <property type="evidence" value="ECO:0007669"/>
    <property type="project" value="TreeGrafter"/>
</dbReference>
<proteinExistence type="inferred from homology"/>
<dbReference type="FunFam" id="1.20.920.20:FF:000002">
    <property type="entry name" value="Cytoplasmic dynein 1 heavy chain"/>
    <property type="match status" value="1"/>
</dbReference>
<evidence type="ECO:0000256" key="19">
    <source>
        <dbReference type="SAM" id="Coils"/>
    </source>
</evidence>
<dbReference type="SUPFAM" id="SSF52540">
    <property type="entry name" value="P-loop containing nucleoside triphosphate hydrolases"/>
    <property type="match status" value="4"/>
</dbReference>
<dbReference type="InterPro" id="IPR026983">
    <property type="entry name" value="DHC"/>
</dbReference>
<dbReference type="InterPro" id="IPR013594">
    <property type="entry name" value="Dynein_heavy_tail"/>
</dbReference>
<feature type="domain" description="Dynein heavy chain AAA module D4" evidence="24">
    <location>
        <begin position="2546"/>
        <end position="2743"/>
    </location>
</feature>
<keyword evidence="14" id="KW-0472">Membrane</keyword>
<dbReference type="FunFam" id="3.40.50.300:FF:000706">
    <property type="entry name" value="Cytoplasmic dynein 2 heavy chain 1"/>
    <property type="match status" value="1"/>
</dbReference>
<keyword evidence="13" id="KW-0969">Cilium</keyword>
<dbReference type="FunFam" id="3.20.180.20:FF:000002">
    <property type="entry name" value="Cytoplasmic dynein heavy chain 1"/>
    <property type="match status" value="1"/>
</dbReference>
<dbReference type="PANTHER" id="PTHR10676">
    <property type="entry name" value="DYNEIN HEAVY CHAIN FAMILY PROTEIN"/>
    <property type="match status" value="1"/>
</dbReference>
<keyword evidence="10" id="KW-0067">ATP-binding</keyword>
<evidence type="ECO:0000256" key="10">
    <source>
        <dbReference type="ARBA" id="ARBA00022840"/>
    </source>
</evidence>
<evidence type="ECO:0000256" key="15">
    <source>
        <dbReference type="ARBA" id="ARBA00023175"/>
    </source>
</evidence>
<dbReference type="PANTHER" id="PTHR10676:SF352">
    <property type="entry name" value="CYTOPLASMIC DYNEIN 2 HEAVY CHAIN 1"/>
    <property type="match status" value="1"/>
</dbReference>
<keyword evidence="15" id="KW-0505">Motor protein</keyword>
<evidence type="ECO:0000256" key="9">
    <source>
        <dbReference type="ARBA" id="ARBA00022794"/>
    </source>
</evidence>
<evidence type="ECO:0000256" key="7">
    <source>
        <dbReference type="ARBA" id="ARBA00022701"/>
    </source>
</evidence>
<dbReference type="Gene3D" id="3.40.50.300">
    <property type="entry name" value="P-loop containing nucleotide triphosphate hydrolases"/>
    <property type="match status" value="3"/>
</dbReference>
<keyword evidence="9" id="KW-0970">Cilium biogenesis/degradation</keyword>
<evidence type="ECO:0000256" key="4">
    <source>
        <dbReference type="ARBA" id="ARBA00022473"/>
    </source>
</evidence>
<keyword evidence="6" id="KW-0963">Cytoplasm</keyword>